<keyword evidence="1" id="KW-0812">Transmembrane</keyword>
<gene>
    <name evidence="3" type="ORF">CXR34_08915</name>
</gene>
<keyword evidence="3" id="KW-0378">Hydrolase</keyword>
<accession>A0A2K9DJ85</accession>
<reference evidence="3 4" key="1">
    <citation type="submission" date="2017-12" db="EMBL/GenBank/DDBJ databases">
        <title>Isolation and characterization of estrogens degradatiion strain Microbacterium hominis SJTG1.</title>
        <authorList>
            <person name="Xiong W."/>
            <person name="Yin C."/>
            <person name="Zheng D."/>
            <person name="Liang R."/>
        </authorList>
    </citation>
    <scope>NUCLEOTIDE SEQUENCE [LARGE SCALE GENOMIC DNA]</scope>
    <source>
        <strain evidence="3 4">SJTG1</strain>
    </source>
</reference>
<name>A0A2K9DJ85_9MICO</name>
<evidence type="ECO:0000259" key="2">
    <source>
        <dbReference type="SMART" id="SM00507"/>
    </source>
</evidence>
<protein>
    <submittedName>
        <fullName evidence="3">HNH endonuclease</fullName>
    </submittedName>
</protein>
<proteinExistence type="predicted"/>
<organism evidence="3 4">
    <name type="scientific">Microbacterium hominis</name>
    <dbReference type="NCBI Taxonomy" id="162426"/>
    <lineage>
        <taxon>Bacteria</taxon>
        <taxon>Bacillati</taxon>
        <taxon>Actinomycetota</taxon>
        <taxon>Actinomycetes</taxon>
        <taxon>Micrococcales</taxon>
        <taxon>Microbacteriaceae</taxon>
        <taxon>Microbacterium</taxon>
    </lineage>
</organism>
<dbReference type="GO" id="GO:0008270">
    <property type="term" value="F:zinc ion binding"/>
    <property type="evidence" value="ECO:0007669"/>
    <property type="project" value="InterPro"/>
</dbReference>
<sequence length="139" mass="15586">MPTDLMTSVPVWFWAALCASVALTAAATRGARRTTRDPRRAFNETERMAGFLRAGAQCEFARWVFFRCTRTASHGDHFIPWSKGGATSMRNFVAACATCNMTKGAVMPSRLSRTLMAARRRRYFPSDIPRDAGEWWVTG</sequence>
<evidence type="ECO:0000313" key="4">
    <source>
        <dbReference type="Proteomes" id="UP000233276"/>
    </source>
</evidence>
<evidence type="ECO:0000256" key="1">
    <source>
        <dbReference type="SAM" id="Phobius"/>
    </source>
</evidence>
<keyword evidence="3" id="KW-0540">Nuclease</keyword>
<dbReference type="GO" id="GO:0003676">
    <property type="term" value="F:nucleic acid binding"/>
    <property type="evidence" value="ECO:0007669"/>
    <property type="project" value="InterPro"/>
</dbReference>
<feature type="domain" description="HNH nuclease" evidence="2">
    <location>
        <begin position="52"/>
        <end position="101"/>
    </location>
</feature>
<dbReference type="Pfam" id="PF01844">
    <property type="entry name" value="HNH"/>
    <property type="match status" value="1"/>
</dbReference>
<dbReference type="InterPro" id="IPR003615">
    <property type="entry name" value="HNH_nuc"/>
</dbReference>
<dbReference type="AlphaFoldDB" id="A0A2K9DJ85"/>
<feature type="transmembrane region" description="Helical" evidence="1">
    <location>
        <begin position="12"/>
        <end position="31"/>
    </location>
</feature>
<dbReference type="SMART" id="SM00507">
    <property type="entry name" value="HNHc"/>
    <property type="match status" value="1"/>
</dbReference>
<keyword evidence="1" id="KW-1133">Transmembrane helix</keyword>
<dbReference type="CDD" id="cd00085">
    <property type="entry name" value="HNHc"/>
    <property type="match status" value="1"/>
</dbReference>
<dbReference type="GO" id="GO:0004519">
    <property type="term" value="F:endonuclease activity"/>
    <property type="evidence" value="ECO:0007669"/>
    <property type="project" value="UniProtKB-KW"/>
</dbReference>
<evidence type="ECO:0000313" key="3">
    <source>
        <dbReference type="EMBL" id="AUG29557.1"/>
    </source>
</evidence>
<dbReference type="InterPro" id="IPR002711">
    <property type="entry name" value="HNH"/>
</dbReference>
<keyword evidence="3" id="KW-0255">Endonuclease</keyword>
<dbReference type="EMBL" id="CP025299">
    <property type="protein sequence ID" value="AUG29557.1"/>
    <property type="molecule type" value="Genomic_DNA"/>
</dbReference>
<keyword evidence="1" id="KW-0472">Membrane</keyword>
<dbReference type="Proteomes" id="UP000233276">
    <property type="component" value="Chromosome"/>
</dbReference>
<dbReference type="KEGG" id="mhos:CXR34_08915"/>
<dbReference type="Gene3D" id="1.10.30.50">
    <property type="match status" value="1"/>
</dbReference>